<gene>
    <name evidence="2" type="ORF">V5O48_013272</name>
</gene>
<keyword evidence="1" id="KW-0812">Transmembrane</keyword>
<keyword evidence="1" id="KW-0472">Membrane</keyword>
<name>A0ABR3F0K3_9AGAR</name>
<protein>
    <submittedName>
        <fullName evidence="2">Uncharacterized protein</fullName>
    </submittedName>
</protein>
<evidence type="ECO:0000256" key="1">
    <source>
        <dbReference type="SAM" id="Phobius"/>
    </source>
</evidence>
<keyword evidence="1" id="KW-1133">Transmembrane helix</keyword>
<proteinExistence type="predicted"/>
<comment type="caution">
    <text evidence="2">The sequence shown here is derived from an EMBL/GenBank/DDBJ whole genome shotgun (WGS) entry which is preliminary data.</text>
</comment>
<evidence type="ECO:0000313" key="3">
    <source>
        <dbReference type="Proteomes" id="UP001465976"/>
    </source>
</evidence>
<sequence>MYSTGALYFLTQLVNYACAGVVISNMIKEVSYSSELRCCALRSRSNVVMLWAPGVVFESVICALVAWTALSTPRDATTRLAVVVYRDGLIFFLVLLCESGLLGFLFLLLTRNLGQLSASSIRFSQLLLRSH</sequence>
<accession>A0ABR3F0K3</accession>
<reference evidence="2 3" key="1">
    <citation type="submission" date="2024-02" db="EMBL/GenBank/DDBJ databases">
        <title>A draft genome for the cacao thread blight pathogen Marasmius crinis-equi.</title>
        <authorList>
            <person name="Cohen S.P."/>
            <person name="Baruah I.K."/>
            <person name="Amoako-Attah I."/>
            <person name="Bukari Y."/>
            <person name="Meinhardt L.W."/>
            <person name="Bailey B.A."/>
        </authorList>
    </citation>
    <scope>NUCLEOTIDE SEQUENCE [LARGE SCALE GENOMIC DNA]</scope>
    <source>
        <strain evidence="2 3">GH-76</strain>
    </source>
</reference>
<dbReference type="Proteomes" id="UP001465976">
    <property type="component" value="Unassembled WGS sequence"/>
</dbReference>
<dbReference type="EMBL" id="JBAHYK010001274">
    <property type="protein sequence ID" value="KAL0568707.1"/>
    <property type="molecule type" value="Genomic_DNA"/>
</dbReference>
<feature type="transmembrane region" description="Helical" evidence="1">
    <location>
        <begin position="6"/>
        <end position="27"/>
    </location>
</feature>
<evidence type="ECO:0000313" key="2">
    <source>
        <dbReference type="EMBL" id="KAL0568707.1"/>
    </source>
</evidence>
<feature type="transmembrane region" description="Helical" evidence="1">
    <location>
        <begin position="48"/>
        <end position="69"/>
    </location>
</feature>
<keyword evidence="3" id="KW-1185">Reference proteome</keyword>
<feature type="transmembrane region" description="Helical" evidence="1">
    <location>
        <begin position="89"/>
        <end position="109"/>
    </location>
</feature>
<organism evidence="2 3">
    <name type="scientific">Marasmius crinis-equi</name>
    <dbReference type="NCBI Taxonomy" id="585013"/>
    <lineage>
        <taxon>Eukaryota</taxon>
        <taxon>Fungi</taxon>
        <taxon>Dikarya</taxon>
        <taxon>Basidiomycota</taxon>
        <taxon>Agaricomycotina</taxon>
        <taxon>Agaricomycetes</taxon>
        <taxon>Agaricomycetidae</taxon>
        <taxon>Agaricales</taxon>
        <taxon>Marasmiineae</taxon>
        <taxon>Marasmiaceae</taxon>
        <taxon>Marasmius</taxon>
    </lineage>
</organism>